<dbReference type="GO" id="GO:0005886">
    <property type="term" value="C:plasma membrane"/>
    <property type="evidence" value="ECO:0007669"/>
    <property type="project" value="TreeGrafter"/>
</dbReference>
<feature type="transmembrane region" description="Helical" evidence="1">
    <location>
        <begin position="49"/>
        <end position="70"/>
    </location>
</feature>
<dbReference type="RefSeq" id="WP_092161004.1">
    <property type="nucleotide sequence ID" value="NZ_FNGA01000003.1"/>
</dbReference>
<gene>
    <name evidence="2" type="ORF">SAMN05660337_2178</name>
</gene>
<evidence type="ECO:0000313" key="2">
    <source>
        <dbReference type="EMBL" id="SDL12610.1"/>
    </source>
</evidence>
<sequence>MQQRSDIAYYIEVFRRRKNHFIASAAIVFLMAVLLAVFCTPVYKSAVYILVTFVVALGVGGVVVIVLEVLDRSIRRPEQLSKIIKLPILASVPYWETSAEAKAVEHRKFLSLLVILAFVVLGIVMIHFLYKPLDVIAVEFVRKIVSNF</sequence>
<keyword evidence="1" id="KW-0812">Transmembrane</keyword>
<dbReference type="STRING" id="246191.SAMN05660337_2178"/>
<dbReference type="PANTHER" id="PTHR32309:SF13">
    <property type="entry name" value="FERRIC ENTEROBACTIN TRANSPORT PROTEIN FEPE"/>
    <property type="match status" value="1"/>
</dbReference>
<keyword evidence="3" id="KW-1185">Reference proteome</keyword>
<proteinExistence type="predicted"/>
<feature type="transmembrane region" description="Helical" evidence="1">
    <location>
        <begin position="21"/>
        <end position="43"/>
    </location>
</feature>
<dbReference type="OrthoDB" id="9795292at2"/>
<keyword evidence="1" id="KW-0472">Membrane</keyword>
<reference evidence="3" key="1">
    <citation type="submission" date="2016-10" db="EMBL/GenBank/DDBJ databases">
        <authorList>
            <person name="Varghese N."/>
            <person name="Submissions S."/>
        </authorList>
    </citation>
    <scope>NUCLEOTIDE SEQUENCE [LARGE SCALE GENOMIC DNA]</scope>
    <source>
        <strain evidence="3">DSM 16995</strain>
    </source>
</reference>
<evidence type="ECO:0000313" key="3">
    <source>
        <dbReference type="Proteomes" id="UP000199053"/>
    </source>
</evidence>
<organism evidence="2 3">
    <name type="scientific">Maridesulfovibrio ferrireducens</name>
    <dbReference type="NCBI Taxonomy" id="246191"/>
    <lineage>
        <taxon>Bacteria</taxon>
        <taxon>Pseudomonadati</taxon>
        <taxon>Thermodesulfobacteriota</taxon>
        <taxon>Desulfovibrionia</taxon>
        <taxon>Desulfovibrionales</taxon>
        <taxon>Desulfovibrionaceae</taxon>
        <taxon>Maridesulfovibrio</taxon>
    </lineage>
</organism>
<dbReference type="GO" id="GO:0004713">
    <property type="term" value="F:protein tyrosine kinase activity"/>
    <property type="evidence" value="ECO:0007669"/>
    <property type="project" value="TreeGrafter"/>
</dbReference>
<keyword evidence="1" id="KW-1133">Transmembrane helix</keyword>
<dbReference type="Proteomes" id="UP000199053">
    <property type="component" value="Unassembled WGS sequence"/>
</dbReference>
<dbReference type="AlphaFoldDB" id="A0A1G9HI09"/>
<feature type="transmembrane region" description="Helical" evidence="1">
    <location>
        <begin position="109"/>
        <end position="130"/>
    </location>
</feature>
<dbReference type="EMBL" id="FNGA01000003">
    <property type="protein sequence ID" value="SDL12610.1"/>
    <property type="molecule type" value="Genomic_DNA"/>
</dbReference>
<dbReference type="InterPro" id="IPR050445">
    <property type="entry name" value="Bact_polysacc_biosynth/exp"/>
</dbReference>
<dbReference type="PANTHER" id="PTHR32309">
    <property type="entry name" value="TYROSINE-PROTEIN KINASE"/>
    <property type="match status" value="1"/>
</dbReference>
<protein>
    <submittedName>
        <fullName evidence="2">Uncharacterized protein</fullName>
    </submittedName>
</protein>
<evidence type="ECO:0000256" key="1">
    <source>
        <dbReference type="SAM" id="Phobius"/>
    </source>
</evidence>
<accession>A0A1G9HI09</accession>
<name>A0A1G9HI09_9BACT</name>